<feature type="signal peptide" evidence="1">
    <location>
        <begin position="1"/>
        <end position="17"/>
    </location>
</feature>
<name>A0AAD8M3B7_9APIA</name>
<organism evidence="2 3">
    <name type="scientific">Heracleum sosnowskyi</name>
    <dbReference type="NCBI Taxonomy" id="360622"/>
    <lineage>
        <taxon>Eukaryota</taxon>
        <taxon>Viridiplantae</taxon>
        <taxon>Streptophyta</taxon>
        <taxon>Embryophyta</taxon>
        <taxon>Tracheophyta</taxon>
        <taxon>Spermatophyta</taxon>
        <taxon>Magnoliopsida</taxon>
        <taxon>eudicotyledons</taxon>
        <taxon>Gunneridae</taxon>
        <taxon>Pentapetalae</taxon>
        <taxon>asterids</taxon>
        <taxon>campanulids</taxon>
        <taxon>Apiales</taxon>
        <taxon>Apiaceae</taxon>
        <taxon>Apioideae</taxon>
        <taxon>apioid superclade</taxon>
        <taxon>Tordylieae</taxon>
        <taxon>Tordyliinae</taxon>
        <taxon>Heracleum</taxon>
    </lineage>
</organism>
<evidence type="ECO:0000313" key="3">
    <source>
        <dbReference type="Proteomes" id="UP001237642"/>
    </source>
</evidence>
<dbReference type="PANTHER" id="PTHR33880:SF19">
    <property type="entry name" value="EXPRESSED PROTEIN"/>
    <property type="match status" value="1"/>
</dbReference>
<reference evidence="2" key="2">
    <citation type="submission" date="2023-05" db="EMBL/GenBank/DDBJ databases">
        <authorList>
            <person name="Schelkunov M.I."/>
        </authorList>
    </citation>
    <scope>NUCLEOTIDE SEQUENCE</scope>
    <source>
        <strain evidence="2">Hsosn_3</strain>
        <tissue evidence="2">Leaf</tissue>
    </source>
</reference>
<proteinExistence type="predicted"/>
<evidence type="ECO:0000313" key="2">
    <source>
        <dbReference type="EMBL" id="KAK1358037.1"/>
    </source>
</evidence>
<sequence>MAPTILYFLILFTCTITSSPRLTDPTPAPWPEQFHSTLIAENGDRTQREIIELWYDWPNGISMSILQRQLGQLLYGPEWNNGTSFSYSLDSSKECRVTQFSVGIVRPNWVQGAKYIGQQYMDGFLCNVWNKVEFMIYYEDVVSKRPVAWTFLEGGGIEHVMTFEVGKVLDHSYWQAPVYCFNDAAELKKKEMHTKSSGNYSGSSVRSLAMNLAVEF</sequence>
<protein>
    <submittedName>
        <fullName evidence="2">NAD(P)-binding Rossmann-fold superfamily protein</fullName>
    </submittedName>
</protein>
<feature type="chain" id="PRO_5041935062" evidence="1">
    <location>
        <begin position="18"/>
        <end position="216"/>
    </location>
</feature>
<dbReference type="InterPro" id="IPR038941">
    <property type="entry name" value="At4g14100-like"/>
</dbReference>
<gene>
    <name evidence="2" type="ORF">POM88_051293</name>
</gene>
<dbReference type="EMBL" id="JAUIZM010000011">
    <property type="protein sequence ID" value="KAK1358037.1"/>
    <property type="molecule type" value="Genomic_DNA"/>
</dbReference>
<dbReference type="Proteomes" id="UP001237642">
    <property type="component" value="Unassembled WGS sequence"/>
</dbReference>
<comment type="caution">
    <text evidence="2">The sequence shown here is derived from an EMBL/GenBank/DDBJ whole genome shotgun (WGS) entry which is preliminary data.</text>
</comment>
<keyword evidence="3" id="KW-1185">Reference proteome</keyword>
<reference evidence="2" key="1">
    <citation type="submission" date="2023-02" db="EMBL/GenBank/DDBJ databases">
        <title>Genome of toxic invasive species Heracleum sosnowskyi carries increased number of genes despite the absence of recent whole-genome duplications.</title>
        <authorList>
            <person name="Schelkunov M."/>
            <person name="Shtratnikova V."/>
            <person name="Makarenko M."/>
            <person name="Klepikova A."/>
            <person name="Omelchenko D."/>
            <person name="Novikova G."/>
            <person name="Obukhova E."/>
            <person name="Bogdanov V."/>
            <person name="Penin A."/>
            <person name="Logacheva M."/>
        </authorList>
    </citation>
    <scope>NUCLEOTIDE SEQUENCE</scope>
    <source>
        <strain evidence="2">Hsosn_3</strain>
        <tissue evidence="2">Leaf</tissue>
    </source>
</reference>
<dbReference type="PANTHER" id="PTHR33880">
    <property type="entry name" value="EXPRESSED PROTEIN"/>
    <property type="match status" value="1"/>
</dbReference>
<keyword evidence="1" id="KW-0732">Signal</keyword>
<dbReference type="AlphaFoldDB" id="A0AAD8M3B7"/>
<accession>A0AAD8M3B7</accession>
<evidence type="ECO:0000256" key="1">
    <source>
        <dbReference type="SAM" id="SignalP"/>
    </source>
</evidence>